<comment type="caution">
    <text evidence="16">The sequence shown here is derived from an EMBL/GenBank/DDBJ whole genome shotgun (WGS) entry which is preliminary data.</text>
</comment>
<reference evidence="16 17" key="1">
    <citation type="journal article" date="2021" name="Nat. Commun.">
        <title>Incipient diploidization of the medicinal plant Perilla within 10,000 years.</title>
        <authorList>
            <person name="Zhang Y."/>
            <person name="Shen Q."/>
            <person name="Leng L."/>
            <person name="Zhang D."/>
            <person name="Chen S."/>
            <person name="Shi Y."/>
            <person name="Ning Z."/>
            <person name="Chen S."/>
        </authorList>
    </citation>
    <scope>NUCLEOTIDE SEQUENCE [LARGE SCALE GENOMIC DNA]</scope>
    <source>
        <strain evidence="17">cv. PC099</strain>
    </source>
</reference>
<evidence type="ECO:0000313" key="17">
    <source>
        <dbReference type="Proteomes" id="UP001190926"/>
    </source>
</evidence>
<dbReference type="InterPro" id="IPR000719">
    <property type="entry name" value="Prot_kinase_dom"/>
</dbReference>
<dbReference type="GO" id="GO:0030247">
    <property type="term" value="F:polysaccharide binding"/>
    <property type="evidence" value="ECO:0007669"/>
    <property type="project" value="InterPro"/>
</dbReference>
<keyword evidence="6 12" id="KW-0547">Nucleotide-binding</keyword>
<dbReference type="GO" id="GO:0004674">
    <property type="term" value="F:protein serine/threonine kinase activity"/>
    <property type="evidence" value="ECO:0007669"/>
    <property type="project" value="UniProtKB-KW"/>
</dbReference>
<evidence type="ECO:0000256" key="13">
    <source>
        <dbReference type="SAM" id="Phobius"/>
    </source>
</evidence>
<feature type="transmembrane region" description="Helical" evidence="13">
    <location>
        <begin position="321"/>
        <end position="350"/>
    </location>
</feature>
<sequence length="725" mass="82157">MITQKLLLTCSSLLIISLHFLQTSHANSLCSPSCGIIHNISSPFRLKDDPKNCGDPKYELACENNVTLIYLGSQKYLVKAINYGNSTIRLVDASINNNDTCSFPMYSSYAYNFSDEYPFSTYSQQIFRDENDPGVAWPISFMSCPHQLENSSYFTEITDCANGDNSFGASNSSGGKFSYVKVGRMNASDIGYKCSLDLTVMTSWKFKDFKNVSLSKIHDALMYGFELAWFQFRCIKCKGGWECTTIERRLDGCREDTFRFKLNLKQDQGKVLFSGIFWLILFLLLVLGLRLEVLIITGFTCVWGLLIINNSGWFFNSVNGVVMKLVLIVVISYAAKSITAFPCIMGLLIYKFRRRHLSMFDEIESFLQQSDNKLVPIRYSYSDLKKMTRGFQEKLGEGGYGSVYKGKLQSGHDVAVKLLGKSGSNGQDFFNEIATVGRIHHVNIVRLVGYCAERSKRALLFDFMPNGSLEKYIFNREKMNSLNWDKKFEIAVGVARGIEYLHRGCDIQILHFDIKPHNILLDDKFHPKISDFGLAKSHSTEKSTVTLTAARGTIGYVAPELISRSIGAVSYKADVYSFGMLLMEMVGLKRDLRGNAENSSMYFPYWIYDCYNQGEDVKFGNVDEINDEDDDTAKKTMRKMTIVALWCIQMRPDDRPSMNKVVEMLEGDIERLQIPDRPFESIQVAVNEDQTGSSSCSTDYVSLLRRNYPSSSFDISVQDLQSSTQ</sequence>
<dbReference type="EMBL" id="SDAM02001444">
    <property type="protein sequence ID" value="KAH6822232.1"/>
    <property type="molecule type" value="Genomic_DNA"/>
</dbReference>
<feature type="transmembrane region" description="Helical" evidence="13">
    <location>
        <begin position="294"/>
        <end position="315"/>
    </location>
</feature>
<proteinExistence type="predicted"/>
<evidence type="ECO:0000256" key="3">
    <source>
        <dbReference type="ARBA" id="ARBA00022679"/>
    </source>
</evidence>
<name>A0AAD4IVN3_PERFH</name>
<keyword evidence="10 13" id="KW-0472">Membrane</keyword>
<evidence type="ECO:0000259" key="15">
    <source>
        <dbReference type="PROSITE" id="PS50011"/>
    </source>
</evidence>
<dbReference type="FunFam" id="3.30.200.20:FF:000178">
    <property type="entry name" value="serine/threonine-protein kinase PBS1-like"/>
    <property type="match status" value="1"/>
</dbReference>
<keyword evidence="2" id="KW-0723">Serine/threonine-protein kinase</keyword>
<evidence type="ECO:0000256" key="8">
    <source>
        <dbReference type="ARBA" id="ARBA00022840"/>
    </source>
</evidence>
<dbReference type="InterPro" id="IPR045874">
    <property type="entry name" value="LRK10/LRL21-25-like"/>
</dbReference>
<keyword evidence="7" id="KW-0418">Kinase</keyword>
<feature type="transmembrane region" description="Helical" evidence="13">
    <location>
        <begin position="271"/>
        <end position="289"/>
    </location>
</feature>
<comment type="subcellular location">
    <subcellularLocation>
        <location evidence="1">Membrane</location>
        <topology evidence="1">Single-pass type I membrane protein</topology>
    </subcellularLocation>
</comment>
<dbReference type="InterPro" id="IPR008271">
    <property type="entry name" value="Ser/Thr_kinase_AS"/>
</dbReference>
<dbReference type="PROSITE" id="PS00107">
    <property type="entry name" value="PROTEIN_KINASE_ATP"/>
    <property type="match status" value="1"/>
</dbReference>
<dbReference type="Gene3D" id="1.10.510.10">
    <property type="entry name" value="Transferase(Phosphotransferase) domain 1"/>
    <property type="match status" value="1"/>
</dbReference>
<evidence type="ECO:0000256" key="1">
    <source>
        <dbReference type="ARBA" id="ARBA00004479"/>
    </source>
</evidence>
<evidence type="ECO:0000256" key="2">
    <source>
        <dbReference type="ARBA" id="ARBA00022527"/>
    </source>
</evidence>
<dbReference type="InterPro" id="IPR011009">
    <property type="entry name" value="Kinase-like_dom_sf"/>
</dbReference>
<evidence type="ECO:0000256" key="12">
    <source>
        <dbReference type="PROSITE-ProRule" id="PRU10141"/>
    </source>
</evidence>
<evidence type="ECO:0000313" key="16">
    <source>
        <dbReference type="EMBL" id="KAH6822232.1"/>
    </source>
</evidence>
<feature type="binding site" evidence="12">
    <location>
        <position position="417"/>
    </location>
    <ligand>
        <name>ATP</name>
        <dbReference type="ChEBI" id="CHEBI:30616"/>
    </ligand>
</feature>
<keyword evidence="5 14" id="KW-0732">Signal</keyword>
<dbReference type="FunFam" id="1.10.510.10:FF:000590">
    <property type="entry name" value="PR5-like receptor kinase"/>
    <property type="match status" value="1"/>
</dbReference>
<keyword evidence="3" id="KW-0808">Transferase</keyword>
<protein>
    <submittedName>
        <fullName evidence="16">PR5-like receptor kinase</fullName>
    </submittedName>
</protein>
<dbReference type="InterPro" id="IPR017441">
    <property type="entry name" value="Protein_kinase_ATP_BS"/>
</dbReference>
<dbReference type="PROSITE" id="PS50011">
    <property type="entry name" value="PROTEIN_KINASE_DOM"/>
    <property type="match status" value="1"/>
</dbReference>
<feature type="chain" id="PRO_5041970184" evidence="14">
    <location>
        <begin position="27"/>
        <end position="725"/>
    </location>
</feature>
<organism evidence="16 17">
    <name type="scientific">Perilla frutescens var. hirtella</name>
    <name type="common">Perilla citriodora</name>
    <name type="synonym">Perilla setoyensis</name>
    <dbReference type="NCBI Taxonomy" id="608512"/>
    <lineage>
        <taxon>Eukaryota</taxon>
        <taxon>Viridiplantae</taxon>
        <taxon>Streptophyta</taxon>
        <taxon>Embryophyta</taxon>
        <taxon>Tracheophyta</taxon>
        <taxon>Spermatophyta</taxon>
        <taxon>Magnoliopsida</taxon>
        <taxon>eudicotyledons</taxon>
        <taxon>Gunneridae</taxon>
        <taxon>Pentapetalae</taxon>
        <taxon>asterids</taxon>
        <taxon>lamiids</taxon>
        <taxon>Lamiales</taxon>
        <taxon>Lamiaceae</taxon>
        <taxon>Nepetoideae</taxon>
        <taxon>Elsholtzieae</taxon>
        <taxon>Perilla</taxon>
    </lineage>
</organism>
<evidence type="ECO:0000256" key="9">
    <source>
        <dbReference type="ARBA" id="ARBA00022989"/>
    </source>
</evidence>
<evidence type="ECO:0000256" key="14">
    <source>
        <dbReference type="SAM" id="SignalP"/>
    </source>
</evidence>
<keyword evidence="8 12" id="KW-0067">ATP-binding</keyword>
<dbReference type="Pfam" id="PF00069">
    <property type="entry name" value="Pkinase"/>
    <property type="match status" value="1"/>
</dbReference>
<dbReference type="InterPro" id="IPR025287">
    <property type="entry name" value="WAK_GUB"/>
</dbReference>
<dbReference type="PANTHER" id="PTHR27009">
    <property type="entry name" value="RUST RESISTANCE KINASE LR10-RELATED"/>
    <property type="match status" value="1"/>
</dbReference>
<evidence type="ECO:0000256" key="10">
    <source>
        <dbReference type="ARBA" id="ARBA00023136"/>
    </source>
</evidence>
<dbReference type="Pfam" id="PF13947">
    <property type="entry name" value="GUB_WAK_bind"/>
    <property type="match status" value="1"/>
</dbReference>
<accession>A0AAD4IVN3</accession>
<dbReference type="PROSITE" id="PS00108">
    <property type="entry name" value="PROTEIN_KINASE_ST"/>
    <property type="match status" value="1"/>
</dbReference>
<dbReference type="GO" id="GO:0005524">
    <property type="term" value="F:ATP binding"/>
    <property type="evidence" value="ECO:0007669"/>
    <property type="project" value="UniProtKB-UniRule"/>
</dbReference>
<dbReference type="SMART" id="SM00220">
    <property type="entry name" value="S_TKc"/>
    <property type="match status" value="1"/>
</dbReference>
<dbReference type="Gene3D" id="3.30.200.20">
    <property type="entry name" value="Phosphorylase Kinase, domain 1"/>
    <property type="match status" value="1"/>
</dbReference>
<evidence type="ECO:0000256" key="5">
    <source>
        <dbReference type="ARBA" id="ARBA00022729"/>
    </source>
</evidence>
<gene>
    <name evidence="16" type="ORF">C2S53_006322</name>
</gene>
<evidence type="ECO:0000256" key="7">
    <source>
        <dbReference type="ARBA" id="ARBA00022777"/>
    </source>
</evidence>
<evidence type="ECO:0000256" key="11">
    <source>
        <dbReference type="ARBA" id="ARBA00023180"/>
    </source>
</evidence>
<dbReference type="AlphaFoldDB" id="A0AAD4IVN3"/>
<keyword evidence="11" id="KW-0325">Glycoprotein</keyword>
<dbReference type="SUPFAM" id="SSF56112">
    <property type="entry name" value="Protein kinase-like (PK-like)"/>
    <property type="match status" value="1"/>
</dbReference>
<keyword evidence="4 13" id="KW-0812">Transmembrane</keyword>
<keyword evidence="9 13" id="KW-1133">Transmembrane helix</keyword>
<dbReference type="GO" id="GO:0016020">
    <property type="term" value="C:membrane"/>
    <property type="evidence" value="ECO:0007669"/>
    <property type="project" value="UniProtKB-SubCell"/>
</dbReference>
<keyword evidence="17" id="KW-1185">Reference proteome</keyword>
<dbReference type="Proteomes" id="UP001190926">
    <property type="component" value="Unassembled WGS sequence"/>
</dbReference>
<feature type="signal peptide" evidence="14">
    <location>
        <begin position="1"/>
        <end position="26"/>
    </location>
</feature>
<feature type="domain" description="Protein kinase" evidence="15">
    <location>
        <begin position="389"/>
        <end position="680"/>
    </location>
</feature>
<evidence type="ECO:0000256" key="6">
    <source>
        <dbReference type="ARBA" id="ARBA00022741"/>
    </source>
</evidence>
<evidence type="ECO:0000256" key="4">
    <source>
        <dbReference type="ARBA" id="ARBA00022692"/>
    </source>
</evidence>